<feature type="non-terminal residue" evidence="3">
    <location>
        <position position="1"/>
    </location>
</feature>
<sequence length="165" mass="18415">LSTRRALVLASMPDNSQPQQTKTPKLSLPRRSKNVAIPGKKQRFKKGSAQRFQKGSANRPSVYEIERAIGAGRFRDIEREEEGKKTEFDGVLPITTGQFETPIEESLRKTGRWLADKTPSSGSAGKGVVVFLFQWFLPLWTVLLLVGAGIIKLPFTTPFLDDLLM</sequence>
<dbReference type="InterPro" id="IPR038931">
    <property type="entry name" value="CRR3"/>
</dbReference>
<feature type="transmembrane region" description="Helical" evidence="2">
    <location>
        <begin position="127"/>
        <end position="151"/>
    </location>
</feature>
<dbReference type="GO" id="GO:0009535">
    <property type="term" value="C:chloroplast thylakoid membrane"/>
    <property type="evidence" value="ECO:0007669"/>
    <property type="project" value="InterPro"/>
</dbReference>
<dbReference type="GO" id="GO:0009773">
    <property type="term" value="P:photosynthetic electron transport in photosystem I"/>
    <property type="evidence" value="ECO:0007669"/>
    <property type="project" value="InterPro"/>
</dbReference>
<keyword evidence="2" id="KW-0812">Transmembrane</keyword>
<protein>
    <submittedName>
        <fullName evidence="3">Chlororespiratory reduction 3</fullName>
    </submittedName>
</protein>
<feature type="region of interest" description="Disordered" evidence="1">
    <location>
        <begin position="1"/>
        <end position="32"/>
    </location>
</feature>
<evidence type="ECO:0000256" key="2">
    <source>
        <dbReference type="SAM" id="Phobius"/>
    </source>
</evidence>
<evidence type="ECO:0000256" key="1">
    <source>
        <dbReference type="SAM" id="MobiDB-lite"/>
    </source>
</evidence>
<dbReference type="AlphaFoldDB" id="A0A0F7GZR2"/>
<dbReference type="PANTHER" id="PTHR36340:SF1">
    <property type="entry name" value="NAD(P)H DEHYDROGENASE SUBUNIT CRR3, CHLOROPLASTIC-RELATED"/>
    <property type="match status" value="1"/>
</dbReference>
<dbReference type="PANTHER" id="PTHR36340">
    <property type="entry name" value="NAD(P)H DEHYDROGENASE SUBUNIT CRR3, CHLOROPLASTIC-RELATED"/>
    <property type="match status" value="1"/>
</dbReference>
<dbReference type="GO" id="GO:0010598">
    <property type="term" value="C:NAD(P)H dehydrogenase complex (plastoquinone)"/>
    <property type="evidence" value="ECO:0007669"/>
    <property type="project" value="InterPro"/>
</dbReference>
<dbReference type="EMBL" id="KM585267">
    <property type="protein sequence ID" value="AKG63367.1"/>
    <property type="molecule type" value="mRNA"/>
</dbReference>
<name>A0A0F7GZR2_9ROSI</name>
<accession>A0A0F7GZR2</accession>
<feature type="compositionally biased region" description="Polar residues" evidence="1">
    <location>
        <begin position="13"/>
        <end position="24"/>
    </location>
</feature>
<keyword evidence="2" id="KW-1133">Transmembrane helix</keyword>
<gene>
    <name evidence="3" type="primary">CRR3</name>
</gene>
<evidence type="ECO:0000313" key="3">
    <source>
        <dbReference type="EMBL" id="AKG63367.1"/>
    </source>
</evidence>
<organism evidence="3">
    <name type="scientific">Monsonia emarginata</name>
    <dbReference type="NCBI Taxonomy" id="28966"/>
    <lineage>
        <taxon>Eukaryota</taxon>
        <taxon>Viridiplantae</taxon>
        <taxon>Streptophyta</taxon>
        <taxon>Embryophyta</taxon>
        <taxon>Tracheophyta</taxon>
        <taxon>Spermatophyta</taxon>
        <taxon>Magnoliopsida</taxon>
        <taxon>eudicotyledons</taxon>
        <taxon>Gunneridae</taxon>
        <taxon>Pentapetalae</taxon>
        <taxon>rosids</taxon>
        <taxon>malvids</taxon>
        <taxon>Geraniales</taxon>
        <taxon>Geraniaceae</taxon>
        <taxon>Monsonia</taxon>
    </lineage>
</organism>
<reference evidence="3" key="1">
    <citation type="journal article" date="2015" name="BMC Plant Biol.">
        <title>NDH expression marks major transitions in plant evolution and reveals coordinate intracellular gene loss.</title>
        <authorList>
            <person name="Ruhlman T.A."/>
            <person name="Chang W.J."/>
            <person name="Chen J.J."/>
            <person name="Huang Y.T."/>
            <person name="Chan M.T."/>
            <person name="Zhang J."/>
            <person name="Liao D.C."/>
            <person name="Blazier J.C."/>
            <person name="Jin X."/>
            <person name="Shih M.C."/>
            <person name="Jansen R.K."/>
            <person name="Lin C.S."/>
        </authorList>
    </citation>
    <scope>NUCLEOTIDE SEQUENCE</scope>
</reference>
<keyword evidence="2" id="KW-0472">Membrane</keyword>
<proteinExistence type="evidence at transcript level"/>